<proteinExistence type="predicted"/>
<dbReference type="InterPro" id="IPR057271">
    <property type="entry name" value="YagK_YfjJ_C"/>
</dbReference>
<sequence>MNTRLANNTNLSLHNRSTWNNRPVLQQKGGLIINYLERIEQVAQLALAEYPRTFVARVDLRLPDHYEDSSAVSRFIQSLKAQIHADQQYRRRVEKRSHCCRLRYVWARERNQAHQDHYHLLLFFNSDAYNCLGRYDSCNMNLAMRIQKAWASALSLDFQSACNLVHFPRNPGYQLNTASPTFNQAYQAMFERSSYLAKAHTKHYGSGLNSFGSSRG</sequence>
<dbReference type="EMBL" id="CACSIO010000004">
    <property type="protein sequence ID" value="CAA0097830.1"/>
    <property type="molecule type" value="Genomic_DNA"/>
</dbReference>
<evidence type="ECO:0000313" key="2">
    <source>
        <dbReference type="EMBL" id="CAA0097830.1"/>
    </source>
</evidence>
<name>A0A5S9QTS2_9GAMM</name>
<organism evidence="3 4">
    <name type="scientific">BD1-7 clade bacterium</name>
    <dbReference type="NCBI Taxonomy" id="2029982"/>
    <lineage>
        <taxon>Bacteria</taxon>
        <taxon>Pseudomonadati</taxon>
        <taxon>Pseudomonadota</taxon>
        <taxon>Gammaproteobacteria</taxon>
        <taxon>Cellvibrionales</taxon>
        <taxon>Spongiibacteraceae</taxon>
        <taxon>BD1-7 clade</taxon>
    </lineage>
</organism>
<evidence type="ECO:0000313" key="3">
    <source>
        <dbReference type="EMBL" id="CAA0122930.1"/>
    </source>
</evidence>
<protein>
    <recommendedName>
        <fullName evidence="1">YagK/YfjJ C-terminal domain-containing protein</fullName>
    </recommendedName>
</protein>
<gene>
    <name evidence="3" type="ORF">OPDIPICF_02729</name>
    <name evidence="2" type="ORF">OPDIPICF_04149</name>
</gene>
<evidence type="ECO:0000313" key="4">
    <source>
        <dbReference type="Proteomes" id="UP000441399"/>
    </source>
</evidence>
<dbReference type="EMBL" id="CACSIO010000045">
    <property type="protein sequence ID" value="CAA0122930.1"/>
    <property type="molecule type" value="Genomic_DNA"/>
</dbReference>
<evidence type="ECO:0000259" key="1">
    <source>
        <dbReference type="Pfam" id="PF11726"/>
    </source>
</evidence>
<dbReference type="Proteomes" id="UP000441399">
    <property type="component" value="Unassembled WGS sequence"/>
</dbReference>
<dbReference type="OrthoDB" id="5701642at2"/>
<dbReference type="Pfam" id="PF11726">
    <property type="entry name" value="YagK_YfjJ_C"/>
    <property type="match status" value="1"/>
</dbReference>
<keyword evidence="4" id="KW-1185">Reference proteome</keyword>
<dbReference type="AlphaFoldDB" id="A0A5S9QTS2"/>
<reference evidence="3 4" key="1">
    <citation type="submission" date="2019-11" db="EMBL/GenBank/DDBJ databases">
        <authorList>
            <person name="Holert J."/>
        </authorList>
    </citation>
    <scope>NUCLEOTIDE SEQUENCE [LARGE SCALE GENOMIC DNA]</scope>
    <source>
        <strain evidence="3">SB11_3</strain>
    </source>
</reference>
<feature type="domain" description="YagK/YfjJ C-terminal" evidence="1">
    <location>
        <begin position="47"/>
        <end position="214"/>
    </location>
</feature>
<accession>A0A5S9QTS2</accession>